<protein>
    <submittedName>
        <fullName evidence="1">Uncharacterized protein</fullName>
    </submittedName>
</protein>
<organism evidence="1 2">
    <name type="scientific">Smittium mucronatum</name>
    <dbReference type="NCBI Taxonomy" id="133383"/>
    <lineage>
        <taxon>Eukaryota</taxon>
        <taxon>Fungi</taxon>
        <taxon>Fungi incertae sedis</taxon>
        <taxon>Zoopagomycota</taxon>
        <taxon>Kickxellomycotina</taxon>
        <taxon>Harpellomycetes</taxon>
        <taxon>Harpellales</taxon>
        <taxon>Legeriomycetaceae</taxon>
        <taxon>Smittium</taxon>
    </lineage>
</organism>
<name>A0A1R0GZC1_9FUNG</name>
<dbReference type="AlphaFoldDB" id="A0A1R0GZC1"/>
<reference evidence="1 2" key="1">
    <citation type="journal article" date="2016" name="Mol. Biol. Evol.">
        <title>Genome-Wide Survey of Gut Fungi (Harpellales) Reveals the First Horizontally Transferred Ubiquitin Gene from a Mosquito Host.</title>
        <authorList>
            <person name="Wang Y."/>
            <person name="White M.M."/>
            <person name="Kvist S."/>
            <person name="Moncalvo J.M."/>
        </authorList>
    </citation>
    <scope>NUCLEOTIDE SEQUENCE [LARGE SCALE GENOMIC DNA]</scope>
    <source>
        <strain evidence="1 2">ALG-7-W6</strain>
    </source>
</reference>
<proteinExistence type="predicted"/>
<keyword evidence="2" id="KW-1185">Reference proteome</keyword>
<dbReference type="EMBL" id="LSSL01001750">
    <property type="protein sequence ID" value="OLY82226.1"/>
    <property type="molecule type" value="Genomic_DNA"/>
</dbReference>
<comment type="caution">
    <text evidence="1">The sequence shown here is derived from an EMBL/GenBank/DDBJ whole genome shotgun (WGS) entry which is preliminary data.</text>
</comment>
<evidence type="ECO:0000313" key="2">
    <source>
        <dbReference type="Proteomes" id="UP000187455"/>
    </source>
</evidence>
<accession>A0A1R0GZC1</accession>
<gene>
    <name evidence="1" type="ORF">AYI68_g3651</name>
</gene>
<sequence>MLMMSEKKPPDKTKDIFKKLKPVSIIKMVTGIDPLFQKKKINLFGGTHFKLCYIFKDFDWDIEELFEKAITRIRDLKTPFEI</sequence>
<evidence type="ECO:0000313" key="1">
    <source>
        <dbReference type="EMBL" id="OLY82226.1"/>
    </source>
</evidence>
<dbReference type="Proteomes" id="UP000187455">
    <property type="component" value="Unassembled WGS sequence"/>
</dbReference>